<evidence type="ECO:0000256" key="1">
    <source>
        <dbReference type="SAM" id="SignalP"/>
    </source>
</evidence>
<comment type="caution">
    <text evidence="2">The sequence shown here is derived from an EMBL/GenBank/DDBJ whole genome shotgun (WGS) entry which is preliminary data.</text>
</comment>
<feature type="chain" id="PRO_5047083191" evidence="1">
    <location>
        <begin position="28"/>
        <end position="151"/>
    </location>
</feature>
<organism evidence="2 3">
    <name type="scientific">Catenulispora yoronensis</name>
    <dbReference type="NCBI Taxonomy" id="450799"/>
    <lineage>
        <taxon>Bacteria</taxon>
        <taxon>Bacillati</taxon>
        <taxon>Actinomycetota</taxon>
        <taxon>Actinomycetes</taxon>
        <taxon>Catenulisporales</taxon>
        <taxon>Catenulisporaceae</taxon>
        <taxon>Catenulispora</taxon>
    </lineage>
</organism>
<reference evidence="3" key="1">
    <citation type="journal article" date="2019" name="Int. J. Syst. Evol. Microbiol.">
        <title>The Global Catalogue of Microorganisms (GCM) 10K type strain sequencing project: providing services to taxonomists for standard genome sequencing and annotation.</title>
        <authorList>
            <consortium name="The Broad Institute Genomics Platform"/>
            <consortium name="The Broad Institute Genome Sequencing Center for Infectious Disease"/>
            <person name="Wu L."/>
            <person name="Ma J."/>
        </authorList>
    </citation>
    <scope>NUCLEOTIDE SEQUENCE [LARGE SCALE GENOMIC DNA]</scope>
    <source>
        <strain evidence="3">JCM 16014</strain>
    </source>
</reference>
<feature type="signal peptide" evidence="1">
    <location>
        <begin position="1"/>
        <end position="27"/>
    </location>
</feature>
<dbReference type="Proteomes" id="UP001500751">
    <property type="component" value="Unassembled WGS sequence"/>
</dbReference>
<dbReference type="EMBL" id="BAAAQN010000028">
    <property type="protein sequence ID" value="GAA2039445.1"/>
    <property type="molecule type" value="Genomic_DNA"/>
</dbReference>
<keyword evidence="1" id="KW-0732">Signal</keyword>
<evidence type="ECO:0000313" key="2">
    <source>
        <dbReference type="EMBL" id="GAA2039445.1"/>
    </source>
</evidence>
<dbReference type="RefSeq" id="WP_344667781.1">
    <property type="nucleotide sequence ID" value="NZ_BAAAQN010000028.1"/>
</dbReference>
<accession>A0ABP5G530</accession>
<protein>
    <submittedName>
        <fullName evidence="2">Uncharacterized protein</fullName>
    </submittedName>
</protein>
<keyword evidence="3" id="KW-1185">Reference proteome</keyword>
<evidence type="ECO:0000313" key="3">
    <source>
        <dbReference type="Proteomes" id="UP001500751"/>
    </source>
</evidence>
<sequence>MFRKSSALIACAAAAAYSLVMPAQAFADAPTSITCTTVDGVVYNSNGWSSASNWLNCTDGRTASVSEVGAEHRDGTGGNGISYIVTWSDNTVSFIAGQEVSDTLLGAGEVTKFTGSVVYGNLVGYNFTEYDTARDSGLSASGEGILVLQKP</sequence>
<gene>
    <name evidence="2" type="ORF">GCM10009839_46780</name>
</gene>
<proteinExistence type="predicted"/>
<name>A0ABP5G530_9ACTN</name>